<dbReference type="SUPFAM" id="SSF55961">
    <property type="entry name" value="Bet v1-like"/>
    <property type="match status" value="1"/>
</dbReference>
<accession>A0A840F336</accession>
<reference evidence="1 2" key="1">
    <citation type="submission" date="2020-08" db="EMBL/GenBank/DDBJ databases">
        <title>Sequencing the genomes of 1000 actinobacteria strains.</title>
        <authorList>
            <person name="Klenk H.-P."/>
        </authorList>
    </citation>
    <scope>NUCLEOTIDE SEQUENCE [LARGE SCALE GENOMIC DNA]</scope>
    <source>
        <strain evidence="1 2">DSM 45298</strain>
    </source>
</reference>
<name>A0A840F336_9ACTN</name>
<comment type="caution">
    <text evidence="1">The sequence shown here is derived from an EMBL/GenBank/DDBJ whole genome shotgun (WGS) entry which is preliminary data.</text>
</comment>
<dbReference type="PIRSF" id="PIRSF017371">
    <property type="entry name" value="UCP017371"/>
    <property type="match status" value="1"/>
</dbReference>
<evidence type="ECO:0000313" key="1">
    <source>
        <dbReference type="EMBL" id="MBB4134700.1"/>
    </source>
</evidence>
<evidence type="ECO:0008006" key="3">
    <source>
        <dbReference type="Google" id="ProtNLM"/>
    </source>
</evidence>
<dbReference type="Proteomes" id="UP000551501">
    <property type="component" value="Unassembled WGS sequence"/>
</dbReference>
<proteinExistence type="predicted"/>
<dbReference type="AlphaFoldDB" id="A0A840F336"/>
<organism evidence="1 2">
    <name type="scientific">Gordonia humi</name>
    <dbReference type="NCBI Taxonomy" id="686429"/>
    <lineage>
        <taxon>Bacteria</taxon>
        <taxon>Bacillati</taxon>
        <taxon>Actinomycetota</taxon>
        <taxon>Actinomycetes</taxon>
        <taxon>Mycobacteriales</taxon>
        <taxon>Gordoniaceae</taxon>
        <taxon>Gordonia</taxon>
    </lineage>
</organism>
<evidence type="ECO:0000313" key="2">
    <source>
        <dbReference type="Proteomes" id="UP000551501"/>
    </source>
</evidence>
<protein>
    <recommendedName>
        <fullName evidence="3">Polyketide cyclase / dehydrase and lipid transport</fullName>
    </recommendedName>
</protein>
<dbReference type="InterPro" id="IPR014488">
    <property type="entry name" value="UCP017371"/>
</dbReference>
<dbReference type="InterPro" id="IPR019587">
    <property type="entry name" value="Polyketide_cyclase/dehydratase"/>
</dbReference>
<sequence>MAQVTATTTASIAAPANEVFAALADYEKVRPEILPANFRDYRVDAGGQGAGTVVHWVLQATEKRSRDVLADITVAGDRITETDKNSTMVTTYTVTSVGDSAQVEVVTTWKGAGGIGGFFEKTFAPKGLDRIYTEVLNNLRARLEK</sequence>
<dbReference type="RefSeq" id="WP_183369832.1">
    <property type="nucleotide sequence ID" value="NZ_BAABHL010000083.1"/>
</dbReference>
<dbReference type="EMBL" id="JACIFP010000001">
    <property type="protein sequence ID" value="MBB4134700.1"/>
    <property type="molecule type" value="Genomic_DNA"/>
</dbReference>
<dbReference type="Pfam" id="PF10604">
    <property type="entry name" value="Polyketide_cyc2"/>
    <property type="match status" value="1"/>
</dbReference>
<dbReference type="Gene3D" id="3.30.530.20">
    <property type="match status" value="1"/>
</dbReference>
<gene>
    <name evidence="1" type="ORF">BKA16_001252</name>
</gene>
<keyword evidence="2" id="KW-1185">Reference proteome</keyword>
<dbReference type="InterPro" id="IPR023393">
    <property type="entry name" value="START-like_dom_sf"/>
</dbReference>